<proteinExistence type="predicted"/>
<name>A0ABM8JT46_9GAMM</name>
<gene>
    <name evidence="1" type="ORF">TCT1_07680</name>
</gene>
<accession>A0ABM8JT46</accession>
<evidence type="ECO:0000313" key="1">
    <source>
        <dbReference type="EMBL" id="BET95847.1"/>
    </source>
</evidence>
<dbReference type="Proteomes" id="UP001529514">
    <property type="component" value="Chromosome"/>
</dbReference>
<reference evidence="1 2" key="1">
    <citation type="submission" date="2023-10" db="EMBL/GenBank/DDBJ databases">
        <title>Xenorhabdus taiwanensis sp. nov., a symbiotic bacterium associated with the entomopathogenic nematode Steinernema taiwanensis.</title>
        <authorList>
            <person name="Tseng C.T."/>
            <person name="Shu H.Y."/>
            <person name="Chen M.H."/>
            <person name="Fang Y.J."/>
            <person name="Wu T.L."/>
            <person name="Lin Y.C."/>
            <person name="Huang C.J."/>
        </authorList>
    </citation>
    <scope>NUCLEOTIDE SEQUENCE [LARGE SCALE GENOMIC DNA]</scope>
    <source>
        <strain evidence="1 2">TCT-1</strain>
    </source>
</reference>
<dbReference type="RefSeq" id="WP_374052734.1">
    <property type="nucleotide sequence ID" value="NZ_AP028978.1"/>
</dbReference>
<protein>
    <submittedName>
        <fullName evidence="1">Uncharacterized protein</fullName>
    </submittedName>
</protein>
<dbReference type="EMBL" id="AP028978">
    <property type="protein sequence ID" value="BET95847.1"/>
    <property type="molecule type" value="Genomic_DNA"/>
</dbReference>
<evidence type="ECO:0000313" key="2">
    <source>
        <dbReference type="Proteomes" id="UP001529514"/>
    </source>
</evidence>
<organism evidence="1 2">
    <name type="scientific">Xenorhabdus taiwanensis</name>
    <dbReference type="NCBI Taxonomy" id="3085177"/>
    <lineage>
        <taxon>Bacteria</taxon>
        <taxon>Pseudomonadati</taxon>
        <taxon>Pseudomonadota</taxon>
        <taxon>Gammaproteobacteria</taxon>
        <taxon>Enterobacterales</taxon>
        <taxon>Morganellaceae</taxon>
        <taxon>Xenorhabdus</taxon>
    </lineage>
</organism>
<sequence>MATKPEDEGFYRALKSFNIKGLPDWMWTKARPVTENDLPAIKNFYQDIINTLAHKDLDKLWKMSKPAWDEWAMAEDSNPRIFFNSMNFEKLTDEKTYAIRISPKWQDFQLVKYKEGRLFRLETGVFGRSPIIMDRINTDRVATYSPYLSIIDGKVVIAR</sequence>
<keyword evidence="2" id="KW-1185">Reference proteome</keyword>